<dbReference type="NCBIfam" id="TIGR03573">
    <property type="entry name" value="WbuX"/>
    <property type="match status" value="1"/>
</dbReference>
<dbReference type="AlphaFoldDB" id="A0A2R4NXG6"/>
<evidence type="ECO:0000313" key="2">
    <source>
        <dbReference type="Proteomes" id="UP000241854"/>
    </source>
</evidence>
<dbReference type="Gene3D" id="3.40.50.620">
    <property type="entry name" value="HUPs"/>
    <property type="match status" value="1"/>
</dbReference>
<evidence type="ECO:0000313" key="1">
    <source>
        <dbReference type="EMBL" id="AVX43095.1"/>
    </source>
</evidence>
<dbReference type="Proteomes" id="UP000241854">
    <property type="component" value="Chromosome"/>
</dbReference>
<dbReference type="InterPro" id="IPR020022">
    <property type="entry name" value="N-acetyl_sugar_amidoTrfase"/>
</dbReference>
<gene>
    <name evidence="1" type="ORF">CCS77_0034</name>
</gene>
<protein>
    <submittedName>
        <fullName evidence="1">Legionaminic acid biosynthesis protein PtmG</fullName>
    </submittedName>
</protein>
<accession>A0A2R4NXG6</accession>
<dbReference type="RefSeq" id="WP_107916202.1">
    <property type="nucleotide sequence ID" value="NZ_CP021642.1"/>
</dbReference>
<dbReference type="EMBL" id="CP021642">
    <property type="protein sequence ID" value="AVX43095.1"/>
    <property type="molecule type" value="Genomic_DNA"/>
</dbReference>
<dbReference type="SUPFAM" id="SSF52402">
    <property type="entry name" value="Adenine nucleotide alpha hydrolases-like"/>
    <property type="match status" value="1"/>
</dbReference>
<name>A0A2R4NXG6_9BACT</name>
<organism evidence="1 2">
    <name type="scientific">Campylobacter concisus</name>
    <dbReference type="NCBI Taxonomy" id="199"/>
    <lineage>
        <taxon>Bacteria</taxon>
        <taxon>Pseudomonadati</taxon>
        <taxon>Campylobacterota</taxon>
        <taxon>Epsilonproteobacteria</taxon>
        <taxon>Campylobacterales</taxon>
        <taxon>Campylobacteraceae</taxon>
        <taxon>Campylobacter</taxon>
    </lineage>
</organism>
<sequence length="375" mass="43715">MSKIFWCKKCLNMSTRPRIEFNEDQICNACQWSEEKKSLNWDNRKKELIEIINKHKKSNGQYDCIVPVSGGKDSSYVSYKLKYEYGLNPLTVTVKPGIVFDIGEENLTNFISSGYDNITIRPNLKVLKQVDKIGLIEFGRPMLGWQTIIQAFIPKIARKFNIQMIFYGENGEIEYGGSTKNKNVPYGSFEFVKNILLSDTYNRILNSGIDKNDLEMYKFDEDFILGKSNVLSLYWSYFEPWDSYRNFKIAEKYCGLASKKSQEGSTYNDYSQNDTSLYDLHTYLMYLKFGFGRASQDAGIDIRRGAISRKEAIELVIKYDGIFPEIYLDGYLKYYDLTKEEFNNIIDKWANKDLFFKRDGVWTPKFEVGKDFQIG</sequence>
<proteinExistence type="predicted"/>
<reference evidence="1 2" key="1">
    <citation type="journal article" date="2018" name="Emerg. Microbes Infect.">
        <title>Genomic analysis of oral Campylobacter concisus strains identified a potential bacterial molecular marker associated with active Crohn's disease.</title>
        <authorList>
            <person name="Liu F."/>
            <person name="Ma R."/>
            <person name="Tay C.Y.A."/>
            <person name="Octavia S."/>
            <person name="Lan R."/>
            <person name="Chung H.K.L."/>
            <person name="Riordan S.M."/>
            <person name="Grimm M.C."/>
            <person name="Leong R.W."/>
            <person name="Tanaka M.M."/>
            <person name="Connor S."/>
            <person name="Zhang L."/>
        </authorList>
    </citation>
    <scope>NUCLEOTIDE SEQUENCE [LARGE SCALE GENOMIC DNA]</scope>
    <source>
        <strain evidence="1 2">P2CDO4</strain>
    </source>
</reference>
<dbReference type="InterPro" id="IPR014729">
    <property type="entry name" value="Rossmann-like_a/b/a_fold"/>
</dbReference>